<keyword evidence="9 18" id="KW-0460">Magnesium</keyword>
<dbReference type="Pfam" id="PF00122">
    <property type="entry name" value="E1-E2_ATPase"/>
    <property type="match status" value="1"/>
</dbReference>
<proteinExistence type="inferred from homology"/>
<evidence type="ECO:0000256" key="1">
    <source>
        <dbReference type="ARBA" id="ARBA00001946"/>
    </source>
</evidence>
<evidence type="ECO:0000256" key="13">
    <source>
        <dbReference type="ARBA" id="ARBA00023136"/>
    </source>
</evidence>
<evidence type="ECO:0000313" key="24">
    <source>
        <dbReference type="EMBL" id="GMM35727.1"/>
    </source>
</evidence>
<feature type="binding site" evidence="17">
    <location>
        <position position="624"/>
    </location>
    <ligand>
        <name>ATP</name>
        <dbReference type="ChEBI" id="CHEBI:30616"/>
    </ligand>
</feature>
<protein>
    <recommendedName>
        <fullName evidence="19">Phospholipid-transporting ATPase</fullName>
        <ecNumber evidence="19">7.6.2.1</ecNumber>
    </recommendedName>
</protein>
<keyword evidence="8 17" id="KW-0067">ATP-binding</keyword>
<feature type="binding site" evidence="17">
    <location>
        <position position="803"/>
    </location>
    <ligand>
        <name>ATP</name>
        <dbReference type="ChEBI" id="CHEBI:30616"/>
    </ligand>
</feature>
<evidence type="ECO:0000256" key="15">
    <source>
        <dbReference type="ARBA" id="ARBA00049128"/>
    </source>
</evidence>
<comment type="similarity">
    <text evidence="3 19">Belongs to the cation transport ATPase (P-type) (TC 3.A.3) family. Type IV subfamily.</text>
</comment>
<dbReference type="GO" id="GO:0010008">
    <property type="term" value="C:endosome membrane"/>
    <property type="evidence" value="ECO:0007669"/>
    <property type="project" value="UniProtKB-SubCell"/>
</dbReference>
<keyword evidence="12" id="KW-0445">Lipid transport</keyword>
<dbReference type="SUPFAM" id="SSF81665">
    <property type="entry name" value="Calcium ATPase, transmembrane domain M"/>
    <property type="match status" value="1"/>
</dbReference>
<keyword evidence="25" id="KW-1185">Reference proteome</keyword>
<dbReference type="InterPro" id="IPR059000">
    <property type="entry name" value="ATPase_P-type_domA"/>
</dbReference>
<feature type="transmembrane region" description="Helical" evidence="19">
    <location>
        <begin position="471"/>
        <end position="487"/>
    </location>
</feature>
<dbReference type="SFLD" id="SFLDF00027">
    <property type="entry name" value="p-type_atpase"/>
    <property type="match status" value="1"/>
</dbReference>
<feature type="binding site" evidence="17">
    <location>
        <position position="527"/>
    </location>
    <ligand>
        <name>ATP</name>
        <dbReference type="ChEBI" id="CHEBI:30616"/>
    </ligand>
</feature>
<dbReference type="InterPro" id="IPR044492">
    <property type="entry name" value="P_typ_ATPase_HD_dom"/>
</dbReference>
<feature type="binding site" evidence="18">
    <location>
        <position position="527"/>
    </location>
    <ligand>
        <name>Mg(2+)</name>
        <dbReference type="ChEBI" id="CHEBI:18420"/>
    </ligand>
</feature>
<evidence type="ECO:0000313" key="25">
    <source>
        <dbReference type="Proteomes" id="UP001360560"/>
    </source>
</evidence>
<comment type="caution">
    <text evidence="24">The sequence shown here is derived from an EMBL/GenBank/DDBJ whole genome shotgun (WGS) entry which is preliminary data.</text>
</comment>
<comment type="subcellular location">
    <subcellularLocation>
        <location evidence="2">Endosome membrane</location>
        <topology evidence="2">Multi-pass membrane protein</topology>
    </subcellularLocation>
    <subcellularLocation>
        <location evidence="19">Membrane</location>
        <topology evidence="19">Multi-pass membrane protein</topology>
    </subcellularLocation>
</comment>
<dbReference type="PANTHER" id="PTHR24092">
    <property type="entry name" value="PROBABLE PHOSPHOLIPID-TRANSPORTING ATPASE"/>
    <property type="match status" value="1"/>
</dbReference>
<comment type="catalytic activity">
    <reaction evidence="15">
        <text>a 1,2-diacyl-sn-glycero-3-phosphoethanolamine(out) + ATP + H2O = a 1,2-diacyl-sn-glycero-3-phosphoethanolamine(in) + ADP + phosphate + H(+)</text>
        <dbReference type="Rhea" id="RHEA:66132"/>
        <dbReference type="ChEBI" id="CHEBI:15377"/>
        <dbReference type="ChEBI" id="CHEBI:15378"/>
        <dbReference type="ChEBI" id="CHEBI:30616"/>
        <dbReference type="ChEBI" id="CHEBI:43474"/>
        <dbReference type="ChEBI" id="CHEBI:64612"/>
        <dbReference type="ChEBI" id="CHEBI:456216"/>
    </reaction>
    <physiologicalReaction direction="left-to-right" evidence="15">
        <dbReference type="Rhea" id="RHEA:66133"/>
    </physiologicalReaction>
</comment>
<sequence>MSSSNTSSTDSAKQHPDSFKNASSSSHNYLTIDPSIAGIQPDFNPFEDSQKFQFDSRSINSSNSYIPLHTMYSQRRSKSRYSSTSNCSNDEEDDDEDLIAFDGQNRSENGSTNQTPLLEGEHADPNFDFDTDTLQIYNQSKYRNDIWSKLKRAMFFIRISTSGGFKQQKSNISLPITEPQPKTRDIYPGMPGHEQYPSNAISNAKYNAISFLPIILYEQFKFFFNLYFLLVALSQAVPVLRIGYLSSYVVPLAFVLFVTMSKEAIDDIQRRRRDKEQNNERYEIVNNGTTEIMPSRLVKVGDLVRLHKGKRIPADMILLQSSETSGESFIKTDQLDGETDWKLRLAVPPCQKATLNQLNDIHITADAPNKSIHSFYGNLNFQDQQLPLSVDNTLWANTVLASGTAIGCVIYTGSDTRQAMNTSRPGVKVGLLELEINSLSKILCLSVFLLSFVLVALHGFDKTWYVDVMKYLILFSTIIPVSLRVNLDLGKSVYAYQIEHDKSIPNTVVRTSTIPEDLGRIEYLLSDKTGTLTQNDMELKKLHLGTVSYASDSMDIVTDYVKKNSWSADNNSKSRILDQSIKSRRNMGQRVYDLILTLALCHNVTPTIDDDDGELTYQAASPDEIAIVKFTESAGISLVKRDRTSMTVLQQSNHIQLNYDILQVFPFNSDSKRMGIIAFDKQKNEYWFLLKGADSVMKSIVAHSIWLDEEVSNMAREGLRTLVISRKKLSKTTYETFKKKFQEASLLVSNNRDQMMAKIVSQYLEFDMELLGLTGVEDKLQKNVKSSIELLGNAGIKIWMLTGDKVETAKCVAISAKLISRGQYVHTITKATINNALNSIEYLKNNRNSCLLIDGESLGIFLKHHQKEFFDIVIHLPSVIACRCTPQQKADVALMIRQLTNKRVCCIGDGGNDVNMIQSADVGVGIVGKEGKQASLAADFSIMQFCDLTKLLLWHGRNSYKRSAKLAQFVIHRGLIISICQVVFSVSSQFEPLALYQGWLMVGYATLYTMAPVFSMVLDTDVSENLAYLYPELYKELTAGKSLSKVSFLLWCIISCYQGSIIQVFSQLFTSVSEADFLKMVAISFTALILNELLMVAIEINTWNKTIFLSEIITCLIYFSSIPFLTEYFDLKYVKSVGFVWQVIVIVSIAVVPIWSIRALYRRLNPPNYAKVQS</sequence>
<keyword evidence="13 19" id="KW-0472">Membrane</keyword>
<feature type="binding site" evidence="17">
    <location>
        <position position="667"/>
    </location>
    <ligand>
        <name>ATP</name>
        <dbReference type="ChEBI" id="CHEBI:30616"/>
    </ligand>
</feature>
<evidence type="ECO:0000256" key="3">
    <source>
        <dbReference type="ARBA" id="ARBA00008109"/>
    </source>
</evidence>
<dbReference type="Pfam" id="PF16212">
    <property type="entry name" value="PhoLip_ATPase_C"/>
    <property type="match status" value="1"/>
</dbReference>
<feature type="compositionally biased region" description="Acidic residues" evidence="20">
    <location>
        <begin position="89"/>
        <end position="99"/>
    </location>
</feature>
<feature type="region of interest" description="Disordered" evidence="20">
    <location>
        <begin position="75"/>
        <end position="123"/>
    </location>
</feature>
<dbReference type="SFLD" id="SFLDS00003">
    <property type="entry name" value="Haloacid_Dehalogenase"/>
    <property type="match status" value="1"/>
</dbReference>
<dbReference type="FunFam" id="3.40.50.1000:FF:000009">
    <property type="entry name" value="Phospholipid-transporting ATPase"/>
    <property type="match status" value="1"/>
</dbReference>
<dbReference type="InterPro" id="IPR023299">
    <property type="entry name" value="ATPase_P-typ_cyto_dom_N"/>
</dbReference>
<dbReference type="InterPro" id="IPR032631">
    <property type="entry name" value="P-type_ATPase_N"/>
</dbReference>
<feature type="transmembrane region" description="Helical" evidence="19">
    <location>
        <begin position="1107"/>
        <end position="1126"/>
    </location>
</feature>
<evidence type="ECO:0000256" key="17">
    <source>
        <dbReference type="PIRSR" id="PIRSR606539-2"/>
    </source>
</evidence>
<dbReference type="InterPro" id="IPR036412">
    <property type="entry name" value="HAD-like_sf"/>
</dbReference>
<dbReference type="PROSITE" id="PS00154">
    <property type="entry name" value="ATPASE_E1_E2"/>
    <property type="match status" value="1"/>
</dbReference>
<feature type="binding site" evidence="17">
    <location>
        <position position="883"/>
    </location>
    <ligand>
        <name>ATP</name>
        <dbReference type="ChEBI" id="CHEBI:30616"/>
    </ligand>
</feature>
<evidence type="ECO:0000256" key="12">
    <source>
        <dbReference type="ARBA" id="ARBA00023055"/>
    </source>
</evidence>
<feature type="transmembrane region" description="Helical" evidence="19">
    <location>
        <begin position="996"/>
        <end position="1018"/>
    </location>
</feature>
<evidence type="ECO:0000256" key="4">
    <source>
        <dbReference type="ARBA" id="ARBA00022448"/>
    </source>
</evidence>
<evidence type="ECO:0000259" key="23">
    <source>
        <dbReference type="Pfam" id="PF16212"/>
    </source>
</evidence>
<feature type="binding site" evidence="17">
    <location>
        <position position="802"/>
    </location>
    <ligand>
        <name>ATP</name>
        <dbReference type="ChEBI" id="CHEBI:30616"/>
    </ligand>
</feature>
<dbReference type="NCBIfam" id="TIGR01494">
    <property type="entry name" value="ATPase_P-type"/>
    <property type="match status" value="3"/>
</dbReference>
<feature type="binding site" evidence="17">
    <location>
        <position position="528"/>
    </location>
    <ligand>
        <name>ATP</name>
        <dbReference type="ChEBI" id="CHEBI:30616"/>
    </ligand>
</feature>
<dbReference type="GO" id="GO:0000287">
    <property type="term" value="F:magnesium ion binding"/>
    <property type="evidence" value="ECO:0007669"/>
    <property type="project" value="UniProtKB-UniRule"/>
</dbReference>
<feature type="transmembrane region" description="Helical" evidence="19">
    <location>
        <begin position="442"/>
        <end position="459"/>
    </location>
</feature>
<feature type="transmembrane region" description="Helical" evidence="19">
    <location>
        <begin position="1081"/>
        <end position="1100"/>
    </location>
</feature>
<dbReference type="InterPro" id="IPR008250">
    <property type="entry name" value="ATPase_P-typ_transduc_dom_A_sf"/>
</dbReference>
<dbReference type="SUPFAM" id="SSF56784">
    <property type="entry name" value="HAD-like"/>
    <property type="match status" value="1"/>
</dbReference>
<feature type="domain" description="P-type ATPase N-terminal" evidence="22">
    <location>
        <begin position="193"/>
        <end position="241"/>
    </location>
</feature>
<keyword evidence="4" id="KW-0813">Transport</keyword>
<evidence type="ECO:0000256" key="18">
    <source>
        <dbReference type="PIRSR" id="PIRSR606539-3"/>
    </source>
</evidence>
<keyword evidence="5 19" id="KW-0812">Transmembrane</keyword>
<dbReference type="RefSeq" id="XP_064852723.1">
    <property type="nucleotide sequence ID" value="XM_064996651.1"/>
</dbReference>
<evidence type="ECO:0000256" key="14">
    <source>
        <dbReference type="ARBA" id="ARBA00034036"/>
    </source>
</evidence>
<feature type="domain" description="P-type ATPase A" evidence="21">
    <location>
        <begin position="281"/>
        <end position="417"/>
    </location>
</feature>
<feature type="binding site" evidence="17">
    <location>
        <position position="889"/>
    </location>
    <ligand>
        <name>ATP</name>
        <dbReference type="ChEBI" id="CHEBI:30616"/>
    </ligand>
</feature>
<evidence type="ECO:0000256" key="10">
    <source>
        <dbReference type="ARBA" id="ARBA00022967"/>
    </source>
</evidence>
<evidence type="ECO:0000256" key="9">
    <source>
        <dbReference type="ARBA" id="ARBA00022842"/>
    </source>
</evidence>
<dbReference type="PRINTS" id="PR00119">
    <property type="entry name" value="CATATPASE"/>
</dbReference>
<dbReference type="InterPro" id="IPR018303">
    <property type="entry name" value="ATPase_P-typ_P_site"/>
</dbReference>
<dbReference type="SFLD" id="SFLDG00002">
    <property type="entry name" value="C1.7:_P-type_atpase_like"/>
    <property type="match status" value="1"/>
</dbReference>
<feature type="binding site" evidence="17">
    <location>
        <position position="529"/>
    </location>
    <ligand>
        <name>ATP</name>
        <dbReference type="ChEBI" id="CHEBI:30616"/>
    </ligand>
</feature>
<dbReference type="InterPro" id="IPR006539">
    <property type="entry name" value="P-type_ATPase_IV"/>
</dbReference>
<dbReference type="Proteomes" id="UP001360560">
    <property type="component" value="Unassembled WGS sequence"/>
</dbReference>
<evidence type="ECO:0000256" key="20">
    <source>
        <dbReference type="SAM" id="MobiDB-lite"/>
    </source>
</evidence>
<feature type="transmembrane region" description="Helical" evidence="19">
    <location>
        <begin position="1138"/>
        <end position="1161"/>
    </location>
</feature>
<keyword evidence="6 18" id="KW-0479">Metal-binding</keyword>
<evidence type="ECO:0000259" key="22">
    <source>
        <dbReference type="Pfam" id="PF16209"/>
    </source>
</evidence>
<keyword evidence="11 19" id="KW-1133">Transmembrane helix</keyword>
<dbReference type="GO" id="GO:0006897">
    <property type="term" value="P:endocytosis"/>
    <property type="evidence" value="ECO:0007669"/>
    <property type="project" value="TreeGrafter"/>
</dbReference>
<dbReference type="GO" id="GO:0005524">
    <property type="term" value="F:ATP binding"/>
    <property type="evidence" value="ECO:0007669"/>
    <property type="project" value="UniProtKB-UniRule"/>
</dbReference>
<dbReference type="GO" id="GO:0140346">
    <property type="term" value="F:phosphatidylserine flippase activity"/>
    <property type="evidence" value="ECO:0007669"/>
    <property type="project" value="UniProtKB-ARBA"/>
</dbReference>
<feature type="compositionally biased region" description="Low complexity" evidence="20">
    <location>
        <begin position="1"/>
        <end position="11"/>
    </location>
</feature>
<feature type="binding site" evidence="17">
    <location>
        <position position="804"/>
    </location>
    <ligand>
        <name>ATP</name>
        <dbReference type="ChEBI" id="CHEBI:30616"/>
    </ligand>
</feature>
<dbReference type="Gene3D" id="2.70.150.10">
    <property type="entry name" value="Calcium-transporting ATPase, cytoplasmic transduction domain A"/>
    <property type="match status" value="1"/>
</dbReference>
<dbReference type="Pfam" id="PF13246">
    <property type="entry name" value="Cation_ATPase"/>
    <property type="match status" value="1"/>
</dbReference>
<evidence type="ECO:0000256" key="6">
    <source>
        <dbReference type="ARBA" id="ARBA00022723"/>
    </source>
</evidence>
<feature type="binding site" evidence="17">
    <location>
        <position position="720"/>
    </location>
    <ligand>
        <name>ATP</name>
        <dbReference type="ChEBI" id="CHEBI:30616"/>
    </ligand>
</feature>
<feature type="binding site" evidence="17">
    <location>
        <position position="912"/>
    </location>
    <ligand>
        <name>ATP</name>
        <dbReference type="ChEBI" id="CHEBI:30616"/>
    </ligand>
</feature>
<reference evidence="24 25" key="1">
    <citation type="journal article" date="2023" name="Elife">
        <title>Identification of key yeast species and microbe-microbe interactions impacting larval growth of Drosophila in the wild.</title>
        <authorList>
            <person name="Mure A."/>
            <person name="Sugiura Y."/>
            <person name="Maeda R."/>
            <person name="Honda K."/>
            <person name="Sakurai N."/>
            <person name="Takahashi Y."/>
            <person name="Watada M."/>
            <person name="Katoh T."/>
            <person name="Gotoh A."/>
            <person name="Gotoh Y."/>
            <person name="Taniguchi I."/>
            <person name="Nakamura K."/>
            <person name="Hayashi T."/>
            <person name="Katayama T."/>
            <person name="Uemura T."/>
            <person name="Hattori Y."/>
        </authorList>
    </citation>
    <scope>NUCLEOTIDE SEQUENCE [LARGE SCALE GENOMIC DNA]</scope>
    <source>
        <strain evidence="24 25">SC-9</strain>
    </source>
</reference>
<comment type="catalytic activity">
    <reaction evidence="14 19">
        <text>ATP + H2O + phospholipidSide 1 = ADP + phosphate + phospholipidSide 2.</text>
        <dbReference type="EC" id="7.6.2.1"/>
    </reaction>
</comment>
<feature type="transmembrane region" description="Helical" evidence="19">
    <location>
        <begin position="966"/>
        <end position="984"/>
    </location>
</feature>
<feature type="binding site" evidence="18">
    <location>
        <position position="529"/>
    </location>
    <ligand>
        <name>Mg(2+)</name>
        <dbReference type="ChEBI" id="CHEBI:18420"/>
    </ligand>
</feature>
<feature type="transmembrane region" description="Helical" evidence="19">
    <location>
        <begin position="1048"/>
        <end position="1069"/>
    </location>
</feature>
<keyword evidence="10 19" id="KW-1278">Translocase</keyword>
<dbReference type="InterPro" id="IPR023214">
    <property type="entry name" value="HAD_sf"/>
</dbReference>
<feature type="domain" description="P-type ATPase C-terminal" evidence="23">
    <location>
        <begin position="936"/>
        <end position="1166"/>
    </location>
</feature>
<evidence type="ECO:0000256" key="5">
    <source>
        <dbReference type="ARBA" id="ARBA00022692"/>
    </source>
</evidence>
<dbReference type="SUPFAM" id="SSF81653">
    <property type="entry name" value="Calcium ATPase, transduction domain A"/>
    <property type="match status" value="1"/>
</dbReference>
<dbReference type="EC" id="7.6.2.1" evidence="19"/>
<gene>
    <name evidence="24" type="ORF">DASC09_030520</name>
</gene>
<dbReference type="Pfam" id="PF16209">
    <property type="entry name" value="PhoLip_ATPase_N"/>
    <property type="match status" value="1"/>
</dbReference>
<dbReference type="InterPro" id="IPR032630">
    <property type="entry name" value="P_typ_ATPase_c"/>
</dbReference>
<accession>A0AAV5QLS0</accession>
<evidence type="ECO:0000256" key="19">
    <source>
        <dbReference type="RuleBase" id="RU362033"/>
    </source>
</evidence>
<dbReference type="FunFam" id="3.40.1110.10:FF:000085">
    <property type="entry name" value="Phospholipid-transporting ATPase"/>
    <property type="match status" value="1"/>
</dbReference>
<dbReference type="InterPro" id="IPR023298">
    <property type="entry name" value="ATPase_P-typ_TM_dom_sf"/>
</dbReference>
<evidence type="ECO:0000256" key="8">
    <source>
        <dbReference type="ARBA" id="ARBA00022840"/>
    </source>
</evidence>
<dbReference type="InterPro" id="IPR001757">
    <property type="entry name" value="P_typ_ATPase"/>
</dbReference>
<feature type="binding site" evidence="17">
    <location>
        <position position="913"/>
    </location>
    <ligand>
        <name>ATP</name>
        <dbReference type="ChEBI" id="CHEBI:30616"/>
    </ligand>
</feature>
<dbReference type="GO" id="GO:0005886">
    <property type="term" value="C:plasma membrane"/>
    <property type="evidence" value="ECO:0007669"/>
    <property type="project" value="TreeGrafter"/>
</dbReference>
<name>A0AAV5QLS0_9ASCO</name>
<evidence type="ECO:0000256" key="2">
    <source>
        <dbReference type="ARBA" id="ARBA00004337"/>
    </source>
</evidence>
<feature type="active site" description="4-aspartylphosphate intermediate" evidence="16">
    <location>
        <position position="527"/>
    </location>
</feature>
<feature type="binding site" evidence="17">
    <location>
        <position position="691"/>
    </location>
    <ligand>
        <name>ATP</name>
        <dbReference type="ChEBI" id="CHEBI:30616"/>
    </ligand>
</feature>
<feature type="compositionally biased region" description="Polar residues" evidence="20">
    <location>
        <begin position="20"/>
        <end position="29"/>
    </location>
</feature>
<dbReference type="GeneID" id="90073702"/>
<dbReference type="PANTHER" id="PTHR24092:SF5">
    <property type="entry name" value="PHOSPHOLIPID-TRANSPORTING ATPASE"/>
    <property type="match status" value="1"/>
</dbReference>
<keyword evidence="7 17" id="KW-0547">Nucleotide-binding</keyword>
<dbReference type="EMBL" id="BTFZ01000011">
    <property type="protein sequence ID" value="GMM35727.1"/>
    <property type="molecule type" value="Genomic_DNA"/>
</dbReference>
<dbReference type="GO" id="GO:0005802">
    <property type="term" value="C:trans-Golgi network"/>
    <property type="evidence" value="ECO:0007669"/>
    <property type="project" value="TreeGrafter"/>
</dbReference>
<feature type="binding site" evidence="18">
    <location>
        <position position="909"/>
    </location>
    <ligand>
        <name>Mg(2+)</name>
        <dbReference type="ChEBI" id="CHEBI:18420"/>
    </ligand>
</feature>
<evidence type="ECO:0000259" key="21">
    <source>
        <dbReference type="Pfam" id="PF00122"/>
    </source>
</evidence>
<comment type="cofactor">
    <cofactor evidence="1 18">
        <name>Mg(2+)</name>
        <dbReference type="ChEBI" id="CHEBI:18420"/>
    </cofactor>
</comment>
<evidence type="ECO:0000256" key="16">
    <source>
        <dbReference type="PIRSR" id="PIRSR606539-1"/>
    </source>
</evidence>
<feature type="region of interest" description="Disordered" evidence="20">
    <location>
        <begin position="1"/>
        <end position="33"/>
    </location>
</feature>
<feature type="compositionally biased region" description="Polar residues" evidence="20">
    <location>
        <begin position="104"/>
        <end position="116"/>
    </location>
</feature>
<dbReference type="Gene3D" id="3.40.1110.10">
    <property type="entry name" value="Calcium-transporting ATPase, cytoplasmic domain N"/>
    <property type="match status" value="1"/>
</dbReference>
<dbReference type="GO" id="GO:0016887">
    <property type="term" value="F:ATP hydrolysis activity"/>
    <property type="evidence" value="ECO:0007669"/>
    <property type="project" value="InterPro"/>
</dbReference>
<evidence type="ECO:0000256" key="7">
    <source>
        <dbReference type="ARBA" id="ARBA00022741"/>
    </source>
</evidence>
<dbReference type="NCBIfam" id="TIGR01652">
    <property type="entry name" value="ATPase-Plipid"/>
    <property type="match status" value="1"/>
</dbReference>
<dbReference type="AlphaFoldDB" id="A0AAV5QLS0"/>
<organism evidence="24 25">
    <name type="scientific">Saccharomycopsis crataegensis</name>
    <dbReference type="NCBI Taxonomy" id="43959"/>
    <lineage>
        <taxon>Eukaryota</taxon>
        <taxon>Fungi</taxon>
        <taxon>Dikarya</taxon>
        <taxon>Ascomycota</taxon>
        <taxon>Saccharomycotina</taxon>
        <taxon>Saccharomycetes</taxon>
        <taxon>Saccharomycopsidaceae</taxon>
        <taxon>Saccharomycopsis</taxon>
    </lineage>
</organism>
<evidence type="ECO:0000256" key="11">
    <source>
        <dbReference type="ARBA" id="ARBA00022989"/>
    </source>
</evidence>
<dbReference type="SUPFAM" id="SSF81660">
    <property type="entry name" value="Metal cation-transporting ATPase, ATP-binding domain N"/>
    <property type="match status" value="1"/>
</dbReference>
<dbReference type="Gene3D" id="3.40.50.1000">
    <property type="entry name" value="HAD superfamily/HAD-like"/>
    <property type="match status" value="1"/>
</dbReference>
<feature type="binding site" evidence="18">
    <location>
        <position position="913"/>
    </location>
    <ligand>
        <name>Mg(2+)</name>
        <dbReference type="ChEBI" id="CHEBI:18420"/>
    </ligand>
</feature>
<dbReference type="GO" id="GO:0006890">
    <property type="term" value="P:retrograde vesicle-mediated transport, Golgi to endoplasmic reticulum"/>
    <property type="evidence" value="ECO:0007669"/>
    <property type="project" value="TreeGrafter"/>
</dbReference>